<reference evidence="4" key="1">
    <citation type="submission" date="2025-08" db="UniProtKB">
        <authorList>
            <consortium name="RefSeq"/>
        </authorList>
    </citation>
    <scope>IDENTIFICATION</scope>
    <source>
        <tissue evidence="4">Seedling</tissue>
    </source>
</reference>
<dbReference type="PANTHER" id="PTHR31996:SF2">
    <property type="entry name" value="COILED-COIL DOMAIN-CONTAINING PROTEIN 115"/>
    <property type="match status" value="1"/>
</dbReference>
<keyword evidence="3" id="KW-1185">Reference proteome</keyword>
<accession>A0A6P3ZSJ0</accession>
<protein>
    <recommendedName>
        <fullName evidence="1">Vacuolar ATPase assembly protein VMA22</fullName>
    </recommendedName>
</protein>
<proteinExistence type="predicted"/>
<feature type="region of interest" description="Disordered" evidence="2">
    <location>
        <begin position="1"/>
        <end position="28"/>
    </location>
</feature>
<dbReference type="FunCoup" id="A0A6P3ZSJ0">
    <property type="interactions" value="2645"/>
</dbReference>
<gene>
    <name evidence="4" type="primary">LOC107419855</name>
</gene>
<organism evidence="3 4">
    <name type="scientific">Ziziphus jujuba</name>
    <name type="common">Chinese jujube</name>
    <name type="synonym">Ziziphus sativa</name>
    <dbReference type="NCBI Taxonomy" id="326968"/>
    <lineage>
        <taxon>Eukaryota</taxon>
        <taxon>Viridiplantae</taxon>
        <taxon>Streptophyta</taxon>
        <taxon>Embryophyta</taxon>
        <taxon>Tracheophyta</taxon>
        <taxon>Spermatophyta</taxon>
        <taxon>Magnoliopsida</taxon>
        <taxon>eudicotyledons</taxon>
        <taxon>Gunneridae</taxon>
        <taxon>Pentapetalae</taxon>
        <taxon>rosids</taxon>
        <taxon>fabids</taxon>
        <taxon>Rosales</taxon>
        <taxon>Rhamnaceae</taxon>
        <taxon>Paliureae</taxon>
        <taxon>Ziziphus</taxon>
    </lineage>
</organism>
<dbReference type="GO" id="GO:0070072">
    <property type="term" value="P:vacuolar proton-transporting V-type ATPase complex assembly"/>
    <property type="evidence" value="ECO:0007669"/>
    <property type="project" value="InterPro"/>
</dbReference>
<evidence type="ECO:0000256" key="1">
    <source>
        <dbReference type="ARBA" id="ARBA00093634"/>
    </source>
</evidence>
<feature type="compositionally biased region" description="Basic and acidic residues" evidence="2">
    <location>
        <begin position="18"/>
        <end position="28"/>
    </location>
</feature>
<dbReference type="GeneID" id="107419855"/>
<evidence type="ECO:0000313" key="3">
    <source>
        <dbReference type="Proteomes" id="UP001652623"/>
    </source>
</evidence>
<feature type="compositionally biased region" description="Basic and acidic residues" evidence="2">
    <location>
        <begin position="123"/>
        <end position="142"/>
    </location>
</feature>
<dbReference type="RefSeq" id="XP_015884162.1">
    <property type="nucleotide sequence ID" value="XM_016028676.4"/>
</dbReference>
<feature type="region of interest" description="Disordered" evidence="2">
    <location>
        <begin position="116"/>
        <end position="161"/>
    </location>
</feature>
<dbReference type="InterPro" id="IPR040357">
    <property type="entry name" value="Vma22/CCDC115"/>
</dbReference>
<dbReference type="Proteomes" id="UP001652623">
    <property type="component" value="Chromosome 5"/>
</dbReference>
<dbReference type="AlphaFoldDB" id="A0A6P3ZSJ0"/>
<sequence>MEEQDSETQSSGSGGEEETLKLEPEGLRHDVEDQHVLQFLDSLDGYITLMDSLSLTLRQGWLELASARHSMGASRVNSALLNLKFHSASTSLQVTRNDVDSEANEANFTLCKWASSNSGHSSAGEKFREDKLQTKHDSPDLRHRSKSQFSETPDETSVQSGASLVADDHVQRERSKSLSVFGTLVSPKLRAAQLSFETALEMLVEIANTRSTMLSAFNRVKKGLEDIKS</sequence>
<dbReference type="KEGG" id="zju:107419855"/>
<evidence type="ECO:0000313" key="4">
    <source>
        <dbReference type="RefSeq" id="XP_015884162.1"/>
    </source>
</evidence>
<dbReference type="GO" id="GO:0051082">
    <property type="term" value="F:unfolded protein binding"/>
    <property type="evidence" value="ECO:0007669"/>
    <property type="project" value="TreeGrafter"/>
</dbReference>
<dbReference type="InParanoid" id="A0A6P3ZSJ0"/>
<dbReference type="Pfam" id="PF21730">
    <property type="entry name" value="Vma22_CCDC115"/>
    <property type="match status" value="1"/>
</dbReference>
<name>A0A6P3ZSJ0_ZIZJJ</name>
<feature type="compositionally biased region" description="Polar residues" evidence="2">
    <location>
        <begin position="147"/>
        <end position="161"/>
    </location>
</feature>
<dbReference type="PANTHER" id="PTHR31996">
    <property type="entry name" value="COILED-COIL DOMAIN-CONTAINING PROTEIN 115"/>
    <property type="match status" value="1"/>
</dbReference>
<evidence type="ECO:0000256" key="2">
    <source>
        <dbReference type="SAM" id="MobiDB-lite"/>
    </source>
</evidence>